<gene>
    <name evidence="2" type="ORF">ASS94_00175</name>
</gene>
<keyword evidence="1" id="KW-0812">Transmembrane</keyword>
<dbReference type="AlphaFoldDB" id="A0AAP7LV31"/>
<dbReference type="RefSeq" id="WP_069854241.1">
    <property type="nucleotide sequence ID" value="NZ_LNPX01000001.1"/>
</dbReference>
<proteinExistence type="predicted"/>
<dbReference type="EMBL" id="LNPX01000001">
    <property type="protein sequence ID" value="OEK59115.1"/>
    <property type="molecule type" value="Genomic_DNA"/>
</dbReference>
<reference evidence="3" key="1">
    <citation type="submission" date="2015-11" db="EMBL/GenBank/DDBJ databases">
        <title>Genomic diversity of Staphylococcus saprophyticus strains from urinary tract infections, animal surfaces, and fermented foods.</title>
        <authorList>
            <person name="Wolfe B.E."/>
        </authorList>
    </citation>
    <scope>NUCLEOTIDE SEQUENCE [LARGE SCALE GENOMIC DNA]</scope>
    <source>
        <strain evidence="3">738_7</strain>
    </source>
</reference>
<feature type="transmembrane region" description="Helical" evidence="1">
    <location>
        <begin position="9"/>
        <end position="27"/>
    </location>
</feature>
<sequence length="183" mass="21163">MKLIKENKWIIIVIGIIIVLLVVYFLVSMANDAKESSKELDNRKVSDLVQETKGSIDEDSGALVKSNVERHRYYEKRFYDAERKVMDNKNIDKEIDAIKDTIERESKATFIFENKENVMSGYLSALISLSELNENTKKNDTENNKMLIESINDNLTYSQREGLKAEIKTKKAVEEEMSKKNDE</sequence>
<comment type="caution">
    <text evidence="2">The sequence shown here is derived from an EMBL/GenBank/DDBJ whole genome shotgun (WGS) entry which is preliminary data.</text>
</comment>
<evidence type="ECO:0000313" key="2">
    <source>
        <dbReference type="EMBL" id="OEK59115.1"/>
    </source>
</evidence>
<protein>
    <submittedName>
        <fullName evidence="2">Uncharacterized protein</fullName>
    </submittedName>
</protein>
<organism evidence="2 3">
    <name type="scientific">Staphylococcus equorum</name>
    <dbReference type="NCBI Taxonomy" id="246432"/>
    <lineage>
        <taxon>Bacteria</taxon>
        <taxon>Bacillati</taxon>
        <taxon>Bacillota</taxon>
        <taxon>Bacilli</taxon>
        <taxon>Bacillales</taxon>
        <taxon>Staphylococcaceae</taxon>
        <taxon>Staphylococcus</taxon>
    </lineage>
</organism>
<evidence type="ECO:0000313" key="3">
    <source>
        <dbReference type="Proteomes" id="UP000095464"/>
    </source>
</evidence>
<keyword evidence="1" id="KW-0472">Membrane</keyword>
<keyword evidence="1" id="KW-1133">Transmembrane helix</keyword>
<dbReference type="Proteomes" id="UP000095464">
    <property type="component" value="Unassembled WGS sequence"/>
</dbReference>
<evidence type="ECO:0000256" key="1">
    <source>
        <dbReference type="SAM" id="Phobius"/>
    </source>
</evidence>
<name>A0AAP7LV31_9STAP</name>
<accession>A0AAP7LV31</accession>